<dbReference type="Proteomes" id="UP000195106">
    <property type="component" value="Unassembled WGS sequence"/>
</dbReference>
<name>A0A251XTF5_9MICO</name>
<sequence>MVASTSRGLGYMRAKCATCSRTVIAPLSELDWSTMPMRARQARPPFAGSTPSTVAEPPLRSRYPSRISMVVDLPAPFGPRSANVSPRWMSKVTPWSAVVVP</sequence>
<accession>A0A251XTF5</accession>
<reference evidence="1 2" key="1">
    <citation type="submission" date="2016-08" db="EMBL/GenBank/DDBJ databases">
        <title>Genome sequence of Clavibacter michiganensis spp. strain CASJ009.</title>
        <authorList>
            <person name="Thapa S.P."/>
            <person name="Coaker G."/>
        </authorList>
    </citation>
    <scope>NUCLEOTIDE SEQUENCE [LARGE SCALE GENOMIC DNA]</scope>
    <source>
        <strain evidence="1">CASJ009</strain>
    </source>
</reference>
<dbReference type="EMBL" id="MDHJ01000001">
    <property type="protein sequence ID" value="OUE08569.1"/>
    <property type="molecule type" value="Genomic_DNA"/>
</dbReference>
<comment type="caution">
    <text evidence="1">The sequence shown here is derived from an EMBL/GenBank/DDBJ whole genome shotgun (WGS) entry which is preliminary data.</text>
</comment>
<proteinExistence type="predicted"/>
<evidence type="ECO:0000313" key="1">
    <source>
        <dbReference type="EMBL" id="OUE08569.1"/>
    </source>
</evidence>
<evidence type="ECO:0000313" key="2">
    <source>
        <dbReference type="Proteomes" id="UP000195106"/>
    </source>
</evidence>
<organism evidence="1 2">
    <name type="scientific">Clavibacter michiganensis</name>
    <dbReference type="NCBI Taxonomy" id="28447"/>
    <lineage>
        <taxon>Bacteria</taxon>
        <taxon>Bacillati</taxon>
        <taxon>Actinomycetota</taxon>
        <taxon>Actinomycetes</taxon>
        <taxon>Micrococcales</taxon>
        <taxon>Microbacteriaceae</taxon>
        <taxon>Clavibacter</taxon>
    </lineage>
</organism>
<gene>
    <name evidence="1" type="ORF">CMsap09_06450</name>
</gene>
<dbReference type="AlphaFoldDB" id="A0A251XTF5"/>
<protein>
    <submittedName>
        <fullName evidence="1">Uncharacterized protein</fullName>
    </submittedName>
</protein>